<dbReference type="Gene3D" id="3.40.1360.10">
    <property type="match status" value="1"/>
</dbReference>
<dbReference type="Pfam" id="PF13662">
    <property type="entry name" value="Toprim_4"/>
    <property type="match status" value="1"/>
</dbReference>
<keyword evidence="4" id="KW-0548">Nucleotidyltransferase</keyword>
<evidence type="ECO:0000256" key="1">
    <source>
        <dbReference type="ARBA" id="ARBA00022478"/>
    </source>
</evidence>
<dbReference type="PROSITE" id="PS50880">
    <property type="entry name" value="TOPRIM"/>
    <property type="match status" value="1"/>
</dbReference>
<feature type="region of interest" description="Disordered" evidence="10">
    <location>
        <begin position="1263"/>
        <end position="1315"/>
    </location>
</feature>
<dbReference type="GO" id="GO:0016779">
    <property type="term" value="F:nucleotidyltransferase activity"/>
    <property type="evidence" value="ECO:0007669"/>
    <property type="project" value="UniProtKB-KW"/>
</dbReference>
<evidence type="ECO:0000313" key="13">
    <source>
        <dbReference type="Proteomes" id="UP001530293"/>
    </source>
</evidence>
<dbReference type="Gene3D" id="3.90.580.10">
    <property type="entry name" value="Zinc finger, CHC2-type domain"/>
    <property type="match status" value="1"/>
</dbReference>
<keyword evidence="2" id="KW-0639">Primosome</keyword>
<dbReference type="InterPro" id="IPR002694">
    <property type="entry name" value="Znf_CHC2"/>
</dbReference>
<feature type="region of interest" description="Disordered" evidence="10">
    <location>
        <begin position="87"/>
        <end position="113"/>
    </location>
</feature>
<dbReference type="GO" id="GO:0006269">
    <property type="term" value="P:DNA replication, synthesis of primer"/>
    <property type="evidence" value="ECO:0007669"/>
    <property type="project" value="UniProtKB-KW"/>
</dbReference>
<dbReference type="EMBL" id="JALLBG020000208">
    <property type="protein sequence ID" value="KAL3759232.1"/>
    <property type="molecule type" value="Genomic_DNA"/>
</dbReference>
<keyword evidence="3" id="KW-0808">Transferase</keyword>
<feature type="domain" description="Toprim" evidence="11">
    <location>
        <begin position="551"/>
        <end position="649"/>
    </location>
</feature>
<dbReference type="CDD" id="cd03364">
    <property type="entry name" value="TOPRIM_DnaG_primases"/>
    <property type="match status" value="1"/>
</dbReference>
<dbReference type="InterPro" id="IPR050219">
    <property type="entry name" value="DnaG_primase"/>
</dbReference>
<evidence type="ECO:0000313" key="12">
    <source>
        <dbReference type="EMBL" id="KAL3759232.1"/>
    </source>
</evidence>
<feature type="compositionally biased region" description="Acidic residues" evidence="10">
    <location>
        <begin position="433"/>
        <end position="442"/>
    </location>
</feature>
<dbReference type="InterPro" id="IPR013264">
    <property type="entry name" value="DNAG_N"/>
</dbReference>
<name>A0ABD3MAJ5_9STRA</name>
<evidence type="ECO:0000259" key="11">
    <source>
        <dbReference type="PROSITE" id="PS50880"/>
    </source>
</evidence>
<keyword evidence="7" id="KW-0863">Zinc-finger</keyword>
<feature type="region of interest" description="Disordered" evidence="10">
    <location>
        <begin position="137"/>
        <end position="167"/>
    </location>
</feature>
<keyword evidence="9" id="KW-0804">Transcription</keyword>
<dbReference type="PANTHER" id="PTHR30313">
    <property type="entry name" value="DNA PRIMASE"/>
    <property type="match status" value="1"/>
</dbReference>
<keyword evidence="8" id="KW-0862">Zinc</keyword>
<dbReference type="Gene3D" id="3.90.980.10">
    <property type="entry name" value="DNA primase, catalytic core, N-terminal domain"/>
    <property type="match status" value="1"/>
</dbReference>
<feature type="compositionally biased region" description="Polar residues" evidence="10">
    <location>
        <begin position="100"/>
        <end position="113"/>
    </location>
</feature>
<dbReference type="Proteomes" id="UP001530293">
    <property type="component" value="Unassembled WGS sequence"/>
</dbReference>
<dbReference type="InterPro" id="IPR036977">
    <property type="entry name" value="DNA_primase_Znf_CHC2"/>
</dbReference>
<protein>
    <recommendedName>
        <fullName evidence="11">Toprim domain-containing protein</fullName>
    </recommendedName>
</protein>
<feature type="region of interest" description="Disordered" evidence="10">
    <location>
        <begin position="416"/>
        <end position="442"/>
    </location>
</feature>
<dbReference type="PANTHER" id="PTHR30313:SF2">
    <property type="entry name" value="DNA PRIMASE"/>
    <property type="match status" value="1"/>
</dbReference>
<keyword evidence="6" id="KW-0479">Metal-binding</keyword>
<dbReference type="SUPFAM" id="SSF57783">
    <property type="entry name" value="Zinc beta-ribbon"/>
    <property type="match status" value="1"/>
</dbReference>
<dbReference type="InterPro" id="IPR037068">
    <property type="entry name" value="DNA_primase_core_N_sf"/>
</dbReference>
<reference evidence="12 13" key="1">
    <citation type="submission" date="2024-10" db="EMBL/GenBank/DDBJ databases">
        <title>Updated reference genomes for cyclostephanoid diatoms.</title>
        <authorList>
            <person name="Roberts W.R."/>
            <person name="Alverson A.J."/>
        </authorList>
    </citation>
    <scope>NUCLEOTIDE SEQUENCE [LARGE SCALE GENOMIC DNA]</scope>
    <source>
        <strain evidence="12 13">AJA232-27</strain>
    </source>
</reference>
<feature type="compositionally biased region" description="Polar residues" evidence="10">
    <location>
        <begin position="423"/>
        <end position="432"/>
    </location>
</feature>
<evidence type="ECO:0000256" key="3">
    <source>
        <dbReference type="ARBA" id="ARBA00022679"/>
    </source>
</evidence>
<evidence type="ECO:0000256" key="10">
    <source>
        <dbReference type="SAM" id="MobiDB-lite"/>
    </source>
</evidence>
<comment type="caution">
    <text evidence="12">The sequence shown here is derived from an EMBL/GenBank/DDBJ whole genome shotgun (WGS) entry which is preliminary data.</text>
</comment>
<dbReference type="InterPro" id="IPR006171">
    <property type="entry name" value="TOPRIM_dom"/>
</dbReference>
<evidence type="ECO:0000256" key="8">
    <source>
        <dbReference type="ARBA" id="ARBA00022833"/>
    </source>
</evidence>
<dbReference type="SUPFAM" id="SSF56731">
    <property type="entry name" value="DNA primase core"/>
    <property type="match status" value="1"/>
</dbReference>
<dbReference type="SMART" id="SM00493">
    <property type="entry name" value="TOPRIM"/>
    <property type="match status" value="1"/>
</dbReference>
<evidence type="ECO:0000256" key="7">
    <source>
        <dbReference type="ARBA" id="ARBA00022771"/>
    </source>
</evidence>
<keyword evidence="5" id="KW-0235">DNA replication</keyword>
<organism evidence="12 13">
    <name type="scientific">Discostella pseudostelligera</name>
    <dbReference type="NCBI Taxonomy" id="259834"/>
    <lineage>
        <taxon>Eukaryota</taxon>
        <taxon>Sar</taxon>
        <taxon>Stramenopiles</taxon>
        <taxon>Ochrophyta</taxon>
        <taxon>Bacillariophyta</taxon>
        <taxon>Coscinodiscophyceae</taxon>
        <taxon>Thalassiosirophycidae</taxon>
        <taxon>Stephanodiscales</taxon>
        <taxon>Stephanodiscaceae</taxon>
        <taxon>Discostella</taxon>
    </lineage>
</organism>
<keyword evidence="13" id="KW-1185">Reference proteome</keyword>
<dbReference type="GO" id="GO:0008270">
    <property type="term" value="F:zinc ion binding"/>
    <property type="evidence" value="ECO:0007669"/>
    <property type="project" value="UniProtKB-KW"/>
</dbReference>
<proteinExistence type="predicted"/>
<evidence type="ECO:0000256" key="2">
    <source>
        <dbReference type="ARBA" id="ARBA00022515"/>
    </source>
</evidence>
<evidence type="ECO:0000256" key="4">
    <source>
        <dbReference type="ARBA" id="ARBA00022695"/>
    </source>
</evidence>
<feature type="compositionally biased region" description="Basic and acidic residues" evidence="10">
    <location>
        <begin position="141"/>
        <end position="151"/>
    </location>
</feature>
<evidence type="ECO:0000256" key="6">
    <source>
        <dbReference type="ARBA" id="ARBA00022723"/>
    </source>
</evidence>
<feature type="compositionally biased region" description="Polar residues" evidence="10">
    <location>
        <begin position="1067"/>
        <end position="1089"/>
    </location>
</feature>
<feature type="region of interest" description="Disordered" evidence="10">
    <location>
        <begin position="1065"/>
        <end position="1098"/>
    </location>
</feature>
<evidence type="ECO:0000256" key="5">
    <source>
        <dbReference type="ARBA" id="ARBA00022705"/>
    </source>
</evidence>
<dbReference type="Pfam" id="PF08275">
    <property type="entry name" value="DNAG_N"/>
    <property type="match status" value="1"/>
</dbReference>
<dbReference type="InterPro" id="IPR034151">
    <property type="entry name" value="TOPRIM_DnaG_bac"/>
</dbReference>
<dbReference type="Pfam" id="PF01807">
    <property type="entry name" value="Zn_ribbon_DnaG"/>
    <property type="match status" value="1"/>
</dbReference>
<evidence type="ECO:0000256" key="9">
    <source>
        <dbReference type="ARBA" id="ARBA00023163"/>
    </source>
</evidence>
<keyword evidence="1" id="KW-0240">DNA-directed RNA polymerase</keyword>
<dbReference type="GO" id="GO:0000428">
    <property type="term" value="C:DNA-directed RNA polymerase complex"/>
    <property type="evidence" value="ECO:0007669"/>
    <property type="project" value="UniProtKB-KW"/>
</dbReference>
<sequence length="1315" mass="145880">MASCSIRSNDFRRPNYKRLGVIPDSRRDNNMIITGNNNDGMFQNDDEWESYLDMDVGMDDGGETISIDDDKGAKVVVERIPRKQVESSNKVVTAGEGSGANHSLSRAGSMSNNRVSIPDIEGKTSHVIDLNATNQPFASVDDTRNNAHADEPPESQPFKPTSQSRRRITTDQINLLKSSISLVDVIESFNLAHFTRSSSNSYTQSTTTATAKACCPFHDDHNPSMSIDNSRGLYKCFVCDAGGDVFNFIREYDYLDKAKKGQEKMGYMQAVEYVAREFGDTDLVSDWNFGSRAGSGNYEGMSDEAKENTRQREWKKERSANTAAAAFYTKCLITLPSAGKARTHLRTRNLSPVTIRTFAIGYAPDCYYGDEAKMSKTTSDTKKKSWGTGSLVEYLAEAGFSPDEIVEAGLAVRTKRQQLAPGDQSNEVNDGTTEFEDGAEDEQQHDYSCLMDRFRSRLIIPIFDASGQSVIALGGRNLEGATDGSDDKSSFTPAKYLNSPDSLVFTKKNVLFNQARAKQAIENQCKNRQGSLAMEENASSGKNASTFDAPPAVVIVEGYLDAIALSNVGIQNVVASMGTALPFEQLKAAAVMGNVPGVLTCVPFTGRIILCMDCDDAGRNAVERLCSSNILWKVPELNRNELYVATLPGGDLNIKDPADFVISAGGGDNARARFQKEILDKSIPWDEWYVARLLSKYDVDAKDGTEGSFAAVCNQVSTFLASFPSPADRTRRVHKIAEMLVTLIADDDSSSSALSMLRVQLEADILNMASRKAGVREAIERRIEQTDGLMGEATTSKIERLATGDFGAISDDERKMSKRALTKSKSIRIESPQRRIIPVATPARQRRVQSRTQSFRSNYQQRDMQLPERHVVPHFNGFIFKHQSDKDWLGLSGNGNMKRRMHLGEVSAPREENRIRADTPVFESNGKMNQKRDGIVYFNSNRYLGFSPGDERSSSSGESIVEVTERKLLESPDPDQLIMQAESRLLHALAKFPQARMAMRTVYSTSTFGPSNLRWSRDEREWLFLCLTGSPDIDPPLPAELLDGGTRLQLHLYLAKRNDCPDGALSNDFNNPLDDSSSVDGSEVNQSATEEPMSEKDAFDSILDDTRRQNGSLDEYFLDTDMFPSFTNNTITTETRAELTVQETVATLLRATAMKRFASAKSKLTRIVNEMDRRANDDAKIVNLVVASNEFSGLHPDELQELFKRVGNEVVDAQRSLYESERSTDRVNSHLLDYSVTSGVQYKLSQAKLDRLDRMMDEFIASLPEDNHRPESPGNDGNYVFGSDQFDDNIDPTYGGTSPEEYVVRGLPNGEGKWD</sequence>
<dbReference type="SMART" id="SM00400">
    <property type="entry name" value="ZnF_CHCC"/>
    <property type="match status" value="1"/>
</dbReference>
<gene>
    <name evidence="12" type="ORF">ACHAWU_002502</name>
</gene>
<accession>A0ABD3MAJ5</accession>